<evidence type="ECO:0000256" key="3">
    <source>
        <dbReference type="ARBA" id="ARBA00002185"/>
    </source>
</evidence>
<dbReference type="Gene3D" id="1.10.3110.10">
    <property type="entry name" value="protoporphyrinogen ix oxidase, domain 3"/>
    <property type="match status" value="1"/>
</dbReference>
<comment type="pathway">
    <text evidence="4 12">Porphyrin-containing compound metabolism; protoheme biosynthesis.</text>
</comment>
<comment type="similarity">
    <text evidence="5 12">Belongs to the protoporphyrinogen/coproporphyrinogen oxidase family. Coproporphyrinogen III oxidase subfamily.</text>
</comment>
<evidence type="ECO:0000256" key="11">
    <source>
        <dbReference type="ARBA" id="ARBA00023133"/>
    </source>
</evidence>
<keyword evidence="16" id="KW-1185">Reference proteome</keyword>
<keyword evidence="11 12" id="KW-0350">Heme biosynthesis</keyword>
<comment type="catalytic activity">
    <reaction evidence="1">
        <text>coproporphyrinogen III + 3 O2 = coproporphyrin III + 3 H2O2</text>
        <dbReference type="Rhea" id="RHEA:43436"/>
        <dbReference type="ChEBI" id="CHEBI:15379"/>
        <dbReference type="ChEBI" id="CHEBI:16240"/>
        <dbReference type="ChEBI" id="CHEBI:57309"/>
        <dbReference type="ChEBI" id="CHEBI:131725"/>
        <dbReference type="EC" id="1.3.3.15"/>
    </reaction>
    <physiologicalReaction direction="left-to-right" evidence="1">
        <dbReference type="Rhea" id="RHEA:43437"/>
    </physiologicalReaction>
</comment>
<dbReference type="SUPFAM" id="SSF54373">
    <property type="entry name" value="FAD-linked reductases, C-terminal domain"/>
    <property type="match status" value="1"/>
</dbReference>
<comment type="subcellular location">
    <subcellularLocation>
        <location evidence="12">Cytoplasm</location>
    </subcellularLocation>
</comment>
<feature type="compositionally biased region" description="Polar residues" evidence="13">
    <location>
        <begin position="274"/>
        <end position="298"/>
    </location>
</feature>
<dbReference type="RefSeq" id="WP_239259472.1">
    <property type="nucleotide sequence ID" value="NZ_JAKRDN010000001.1"/>
</dbReference>
<dbReference type="InterPro" id="IPR050464">
    <property type="entry name" value="Zeta_carotene_desat/Oxidored"/>
</dbReference>
<evidence type="ECO:0000256" key="9">
    <source>
        <dbReference type="ARBA" id="ARBA00022827"/>
    </source>
</evidence>
<sequence length="520" mass="54200">MTRCAIIGAGLAGLTAAYQLRQELPSAQIDVWEGAERIGGKLHTVPFDGGPVDMGAEAFLARRDDAREFFAELGLADEIVYPSALRPLLYSQETTHALPTAGVMGIPATGQAVAGLVSPETVKSIDSEAQRESIAWELGGDQSLGLLVRDRYGDEVVDRCVSALLGGVYSCAADDLGVRATVPALANALDELVREGRPVTLSAAVAKVLAAGEKAASPQTSSGAKPAPVFGTFRNGYATLYERLAQASDAEIYLETFVTGIAEVPSSEVPSSEGASHSGATSSDQMGSDAQQSDSATLQSAPAAASRYRLLGLGVDETLYDAVLVAAPAPMAARILKSLPGPTAKAAEIMSSIKLASSAVVGLRFASDVDPAGNALPENSGILVAADQPGVTAKAFTLSSRKWPHLAERGTIVRASFGRFGDDTITRAPEDELVDYALDDLAALTGFDGRAAGVEEIYTQRWFGGLPRYDHTHTETVQRAEEVLADVDRIAVTGAWAGGVGVPAVIAHARKAAQNLARQL</sequence>
<evidence type="ECO:0000256" key="2">
    <source>
        <dbReference type="ARBA" id="ARBA00001974"/>
    </source>
</evidence>
<dbReference type="Gene3D" id="3.90.660.20">
    <property type="entry name" value="Protoporphyrinogen oxidase, mitochondrial, domain 2"/>
    <property type="match status" value="1"/>
</dbReference>
<feature type="region of interest" description="Disordered" evidence="13">
    <location>
        <begin position="266"/>
        <end position="298"/>
    </location>
</feature>
<dbReference type="Gene3D" id="3.50.50.60">
    <property type="entry name" value="FAD/NAD(P)-binding domain"/>
    <property type="match status" value="1"/>
</dbReference>
<name>A0ABT7FUJ3_9CORY</name>
<reference evidence="15 16" key="1">
    <citation type="submission" date="2023-05" db="EMBL/GenBank/DDBJ databases">
        <title>Metabolic capabilities are highly conserved among human nasal-associated Corynebacterium species in pangenomic analyses.</title>
        <authorList>
            <person name="Tran T.H."/>
            <person name="Roberts A.Q."/>
            <person name="Escapa I.F."/>
            <person name="Gao W."/>
            <person name="Conlan S."/>
            <person name="Kong H."/>
            <person name="Segre J.A."/>
            <person name="Kelly M.S."/>
            <person name="Lemon K.P."/>
        </authorList>
    </citation>
    <scope>NUCLEOTIDE SEQUENCE [LARGE SCALE GENOMIC DNA]</scope>
    <source>
        <strain evidence="15 16">KPL3772</strain>
    </source>
</reference>
<accession>A0ABT7FUJ3</accession>
<proteinExistence type="inferred from homology"/>
<protein>
    <recommendedName>
        <fullName evidence="7 12">Coproporphyrinogen III oxidase</fullName>
        <ecNumber evidence="6 12">1.3.3.15</ecNumber>
    </recommendedName>
</protein>
<feature type="domain" description="Amine oxidase" evidence="14">
    <location>
        <begin position="11"/>
        <end position="263"/>
    </location>
</feature>
<dbReference type="InterPro" id="IPR002937">
    <property type="entry name" value="Amino_oxidase"/>
</dbReference>
<comment type="caution">
    <text evidence="15">The sequence shown here is derived from an EMBL/GenBank/DDBJ whole genome shotgun (WGS) entry which is preliminary data.</text>
</comment>
<comment type="function">
    <text evidence="3 12">Involved in coproporphyrin-dependent heme b biosynthesis. Catalyzes the oxidation of coproporphyrinogen III to coproporphyrin III.</text>
</comment>
<keyword evidence="9 12" id="KW-0274">FAD</keyword>
<organism evidence="15 16">
    <name type="scientific">Corynebacterium pseudodiphtheriticum</name>
    <dbReference type="NCBI Taxonomy" id="37637"/>
    <lineage>
        <taxon>Bacteria</taxon>
        <taxon>Bacillati</taxon>
        <taxon>Actinomycetota</taxon>
        <taxon>Actinomycetes</taxon>
        <taxon>Mycobacteriales</taxon>
        <taxon>Corynebacteriaceae</taxon>
        <taxon>Corynebacterium</taxon>
    </lineage>
</organism>
<keyword evidence="8 12" id="KW-0285">Flavoprotein</keyword>
<dbReference type="InterPro" id="IPR004572">
    <property type="entry name" value="Protoporphyrinogen_oxidase"/>
</dbReference>
<feature type="domain" description="Amine oxidase" evidence="14">
    <location>
        <begin position="319"/>
        <end position="516"/>
    </location>
</feature>
<dbReference type="PANTHER" id="PTHR42923:SF3">
    <property type="entry name" value="PROTOPORPHYRINOGEN OXIDASE"/>
    <property type="match status" value="1"/>
</dbReference>
<evidence type="ECO:0000313" key="16">
    <source>
        <dbReference type="Proteomes" id="UP001239759"/>
    </source>
</evidence>
<evidence type="ECO:0000256" key="10">
    <source>
        <dbReference type="ARBA" id="ARBA00023002"/>
    </source>
</evidence>
<dbReference type="SUPFAM" id="SSF51905">
    <property type="entry name" value="FAD/NAD(P)-binding domain"/>
    <property type="match status" value="1"/>
</dbReference>
<evidence type="ECO:0000256" key="8">
    <source>
        <dbReference type="ARBA" id="ARBA00022630"/>
    </source>
</evidence>
<comment type="cofactor">
    <cofactor evidence="2 12">
        <name>FAD</name>
        <dbReference type="ChEBI" id="CHEBI:57692"/>
    </cofactor>
</comment>
<keyword evidence="10 12" id="KW-0560">Oxidoreductase</keyword>
<evidence type="ECO:0000256" key="5">
    <source>
        <dbReference type="ARBA" id="ARBA00008310"/>
    </source>
</evidence>
<evidence type="ECO:0000256" key="12">
    <source>
        <dbReference type="RuleBase" id="RU364052"/>
    </source>
</evidence>
<dbReference type="Proteomes" id="UP001239759">
    <property type="component" value="Unassembled WGS sequence"/>
</dbReference>
<gene>
    <name evidence="15" type="primary">hemG</name>
    <name evidence="15" type="ORF">QPX23_02745</name>
</gene>
<dbReference type="Pfam" id="PF01593">
    <property type="entry name" value="Amino_oxidase"/>
    <property type="match status" value="2"/>
</dbReference>
<dbReference type="EMBL" id="JASNUQ010000003">
    <property type="protein sequence ID" value="MDK4289652.1"/>
    <property type="molecule type" value="Genomic_DNA"/>
</dbReference>
<dbReference type="InterPro" id="IPR036188">
    <property type="entry name" value="FAD/NAD-bd_sf"/>
</dbReference>
<dbReference type="PANTHER" id="PTHR42923">
    <property type="entry name" value="PROTOPORPHYRINOGEN OXIDASE"/>
    <property type="match status" value="1"/>
</dbReference>
<dbReference type="EC" id="1.3.3.15" evidence="6 12"/>
<evidence type="ECO:0000256" key="13">
    <source>
        <dbReference type="SAM" id="MobiDB-lite"/>
    </source>
</evidence>
<evidence type="ECO:0000256" key="4">
    <source>
        <dbReference type="ARBA" id="ARBA00004744"/>
    </source>
</evidence>
<evidence type="ECO:0000256" key="1">
    <source>
        <dbReference type="ARBA" id="ARBA00001755"/>
    </source>
</evidence>
<evidence type="ECO:0000256" key="7">
    <source>
        <dbReference type="ARBA" id="ARBA00019046"/>
    </source>
</evidence>
<dbReference type="NCBIfam" id="TIGR00562">
    <property type="entry name" value="proto_IX_ox"/>
    <property type="match status" value="1"/>
</dbReference>
<keyword evidence="12" id="KW-0963">Cytoplasm</keyword>
<evidence type="ECO:0000259" key="14">
    <source>
        <dbReference type="Pfam" id="PF01593"/>
    </source>
</evidence>
<dbReference type="GO" id="GO:0004729">
    <property type="term" value="F:oxygen-dependent protoporphyrinogen oxidase activity"/>
    <property type="evidence" value="ECO:0007669"/>
    <property type="project" value="UniProtKB-EC"/>
</dbReference>
<evidence type="ECO:0000313" key="15">
    <source>
        <dbReference type="EMBL" id="MDK4289652.1"/>
    </source>
</evidence>
<evidence type="ECO:0000256" key="6">
    <source>
        <dbReference type="ARBA" id="ARBA00012402"/>
    </source>
</evidence>